<keyword evidence="1" id="KW-0472">Membrane</keyword>
<proteinExistence type="predicted"/>
<accession>A0A5M9K8D1</accession>
<feature type="transmembrane region" description="Helical" evidence="1">
    <location>
        <begin position="29"/>
        <end position="50"/>
    </location>
</feature>
<evidence type="ECO:0000256" key="1">
    <source>
        <dbReference type="SAM" id="Phobius"/>
    </source>
</evidence>
<protein>
    <submittedName>
        <fullName evidence="2">Uncharacterized protein</fullName>
    </submittedName>
</protein>
<reference evidence="2 3" key="1">
    <citation type="submission" date="2019-06" db="EMBL/GenBank/DDBJ databases">
        <title>Genome Sequence of the Brown Rot Fungal Pathogen Monilinia fructicola.</title>
        <authorList>
            <person name="De Miccolis Angelini R.M."/>
            <person name="Landi L."/>
            <person name="Abate D."/>
            <person name="Pollastro S."/>
            <person name="Romanazzi G."/>
            <person name="Faretra F."/>
        </authorList>
    </citation>
    <scope>NUCLEOTIDE SEQUENCE [LARGE SCALE GENOMIC DNA]</scope>
    <source>
        <strain evidence="2 3">Mfrc123</strain>
    </source>
</reference>
<comment type="caution">
    <text evidence="2">The sequence shown here is derived from an EMBL/GenBank/DDBJ whole genome shotgun (WGS) entry which is preliminary data.</text>
</comment>
<evidence type="ECO:0000313" key="2">
    <source>
        <dbReference type="EMBL" id="KAA8577120.1"/>
    </source>
</evidence>
<dbReference type="EMBL" id="VICG01000001">
    <property type="protein sequence ID" value="KAA8577120.1"/>
    <property type="molecule type" value="Genomic_DNA"/>
</dbReference>
<keyword evidence="1" id="KW-0812">Transmembrane</keyword>
<keyword evidence="3" id="KW-1185">Reference proteome</keyword>
<sequence length="76" mass="8641">MIERLGSGRYERENRRSNGFCEIGKKINVSIYVVLCCAVLCCGGGLWCVLPRGLVESRFKTRTRIKPDQECQLLDC</sequence>
<evidence type="ECO:0000313" key="3">
    <source>
        <dbReference type="Proteomes" id="UP000322873"/>
    </source>
</evidence>
<dbReference type="AlphaFoldDB" id="A0A5M9K8D1"/>
<gene>
    <name evidence="2" type="ORF">EYC84_007121</name>
</gene>
<name>A0A5M9K8D1_MONFR</name>
<dbReference type="Proteomes" id="UP000322873">
    <property type="component" value="Unassembled WGS sequence"/>
</dbReference>
<organism evidence="2 3">
    <name type="scientific">Monilinia fructicola</name>
    <name type="common">Brown rot fungus</name>
    <name type="synonym">Ciboria fructicola</name>
    <dbReference type="NCBI Taxonomy" id="38448"/>
    <lineage>
        <taxon>Eukaryota</taxon>
        <taxon>Fungi</taxon>
        <taxon>Dikarya</taxon>
        <taxon>Ascomycota</taxon>
        <taxon>Pezizomycotina</taxon>
        <taxon>Leotiomycetes</taxon>
        <taxon>Helotiales</taxon>
        <taxon>Sclerotiniaceae</taxon>
        <taxon>Monilinia</taxon>
    </lineage>
</organism>
<keyword evidence="1" id="KW-1133">Transmembrane helix</keyword>